<dbReference type="Gene3D" id="1.10.3460.10">
    <property type="entry name" value="Chlorophyll a/b binding protein domain"/>
    <property type="match status" value="1"/>
</dbReference>
<comment type="similarity">
    <text evidence="7">Belongs to the light-harvesting chlorophyll a/b-binding (LHC) protein family.</text>
</comment>
<feature type="binding site" evidence="10">
    <location>
        <position position="76"/>
    </location>
    <ligand>
        <name>chlorophyll a</name>
        <dbReference type="ChEBI" id="CHEBI:58416"/>
        <label>2</label>
    </ligand>
</feature>
<feature type="binding site" evidence="10">
    <location>
        <position position="62"/>
    </location>
    <ligand>
        <name>chlorophyll a</name>
        <dbReference type="ChEBI" id="CHEBI:58416"/>
        <label>1</label>
    </ligand>
</feature>
<feature type="binding site" evidence="10">
    <location>
        <position position="63"/>
    </location>
    <ligand>
        <name>all-trans-violaxanthin</name>
        <dbReference type="ChEBI" id="CHEBI:35288"/>
    </ligand>
</feature>
<feature type="binding site" description="axial binding residue" evidence="6">
    <location>
        <position position="86"/>
    </location>
    <ligand>
        <name>chlorophyll b</name>
        <dbReference type="ChEBI" id="CHEBI:61721"/>
        <label>1</label>
    </ligand>
    <ligandPart>
        <name>Mg</name>
        <dbReference type="ChEBI" id="CHEBI:25107"/>
    </ligandPart>
</feature>
<feature type="binding site" evidence="10">
    <location>
        <position position="83"/>
    </location>
    <ligand>
        <name>chlorophyll b</name>
        <dbReference type="ChEBI" id="CHEBI:61721"/>
        <label>2</label>
    </ligand>
</feature>
<comment type="function">
    <text evidence="7">The light-harvesting complex (LHC) functions as a light receptor, it captures and delivers excitation energy to photosystems with which it is closely associated.</text>
</comment>
<feature type="binding site" evidence="6">
    <location>
        <position position="227"/>
    </location>
    <ligand>
        <name>chlorophyll a</name>
        <dbReference type="ChEBI" id="CHEBI:58416"/>
        <label>1</label>
    </ligand>
</feature>
<keyword evidence="5 7" id="KW-0157">Chromophore</keyword>
<dbReference type="GO" id="GO:0009535">
    <property type="term" value="C:chloroplast thylakoid membrane"/>
    <property type="evidence" value="ECO:0007669"/>
    <property type="project" value="UniProtKB-SubCell"/>
</dbReference>
<feature type="binding site" evidence="10">
    <location>
        <position position="42"/>
    </location>
    <ligand>
        <name>chlorophyll b</name>
        <dbReference type="ChEBI" id="CHEBI:61721"/>
        <label>1</label>
        <note>axial binding residue</note>
    </ligand>
    <ligandPart>
        <name>Mg</name>
        <dbReference type="ChEBI" id="CHEBI:25107"/>
    </ligandPart>
</feature>
<sequence>MWVDRGGDIGAHRRLKARATTTRASRRSVVVSAEAGAERPVWYPGKAPAPHLDGSLPGDFGFDPLSLSADPEMRKWMVQAELQHARWAMLGVAGAVAPELLTKIGVADLPNWVDAGTYQYWAPAGPLFFIQMAMFNWAEVRRWQDMKNPGSMNTDPLFGYNSNDTNTDVGYPGGLFDKLGYAKDPAKAKELKLKEIKNGRLAMVAFLGICAQYVQTGQGPVENLFSHIASPGSVGYFGSQGL</sequence>
<keyword evidence="3 7" id="KW-0602">Photosynthesis</keyword>
<feature type="binding site" evidence="10">
    <location>
        <position position="139"/>
    </location>
    <ligand>
        <name>chlorophyll a</name>
        <dbReference type="ChEBI" id="CHEBI:58416"/>
        <label>3</label>
        <note>axial binding residue</note>
    </ligand>
    <ligandPart>
        <name>Mg</name>
        <dbReference type="ChEBI" id="CHEBI:25107"/>
    </ligandPart>
</feature>
<dbReference type="Pfam" id="PF00504">
    <property type="entry name" value="Chloroa_b-bind"/>
    <property type="match status" value="1"/>
</dbReference>
<feature type="binding site" evidence="6">
    <location>
        <position position="212"/>
    </location>
    <ligand>
        <name>chlorophyll a</name>
        <dbReference type="ChEBI" id="CHEBI:58416"/>
        <label>1</label>
    </ligand>
</feature>
<keyword evidence="7" id="KW-0603">Photosystem I</keyword>
<evidence type="ECO:0000256" key="7">
    <source>
        <dbReference type="RuleBase" id="RU363080"/>
    </source>
</evidence>
<dbReference type="Proteomes" id="UP000195557">
    <property type="component" value="Unassembled WGS sequence"/>
</dbReference>
<feature type="binding site" evidence="6">
    <location>
        <position position="200"/>
    </location>
    <ligand>
        <name>chlorophyll a</name>
        <dbReference type="ChEBI" id="CHEBI:58416"/>
        <label>1</label>
    </ligand>
</feature>
<evidence type="ECO:0000256" key="3">
    <source>
        <dbReference type="ARBA" id="ARBA00022531"/>
    </source>
</evidence>
<evidence type="ECO:0000256" key="4">
    <source>
        <dbReference type="ARBA" id="ARBA00022640"/>
    </source>
</evidence>
<dbReference type="EMBL" id="AY954734">
    <property type="protein sequence ID" value="AAY27545.1"/>
    <property type="molecule type" value="Genomic_DNA"/>
</dbReference>
<feature type="binding site" evidence="6">
    <location>
        <position position="195"/>
    </location>
    <ligand>
        <name>chlorophyll a</name>
        <dbReference type="ChEBI" id="CHEBI:58416"/>
        <label>1</label>
    </ligand>
</feature>
<dbReference type="SMR" id="Q3B9U6"/>
<dbReference type="PDB" id="7YCA">
    <property type="method" value="EM"/>
    <property type="resolution" value="2.94 A"/>
    <property type="chains" value="2=1-242"/>
</dbReference>
<evidence type="ECO:0007829" key="10">
    <source>
        <dbReference type="PDB" id="7YCA"/>
    </source>
</evidence>
<gene>
    <name evidence="9" type="ORF">BE221DRAFT_189057</name>
</gene>
<keyword evidence="2 7" id="KW-0150">Chloroplast</keyword>
<keyword evidence="4 7" id="KW-0934">Plastid</keyword>
<feature type="binding site" evidence="10">
    <location>
        <position position="160"/>
    </location>
    <ligand>
        <name>chlorophyll b</name>
        <dbReference type="ChEBI" id="CHEBI:61721"/>
        <label>3</label>
    </ligand>
</feature>
<dbReference type="GO" id="GO:0016168">
    <property type="term" value="F:chlorophyll binding"/>
    <property type="evidence" value="ECO:0007669"/>
    <property type="project" value="UniProtKB-KW"/>
</dbReference>
<keyword evidence="7" id="KW-0604">Photosystem II</keyword>
<feature type="binding site" evidence="10">
    <location>
        <position position="86"/>
    </location>
    <ligand>
        <name>chlorophyll b</name>
        <dbReference type="ChEBI" id="CHEBI:61721"/>
        <label>2</label>
    </ligand>
</feature>
<name>Q3B9U6_OSTTA</name>
<dbReference type="EMBL" id="KZ155772">
    <property type="protein sequence ID" value="OUS48709.1"/>
    <property type="molecule type" value="Genomic_DNA"/>
</dbReference>
<feature type="binding site" evidence="10">
    <location>
        <position position="198"/>
    </location>
    <ligand>
        <name>chlorophyll a</name>
        <dbReference type="ChEBI" id="CHEBI:58416"/>
        <label>6</label>
        <note>axial binding residue</note>
    </ligand>
    <ligandPart>
        <name>Mg</name>
        <dbReference type="ChEBI" id="CHEBI:25107"/>
    </ligandPart>
</feature>
<dbReference type="AlphaFoldDB" id="Q3B9U6"/>
<feature type="binding site" evidence="10">
    <location>
        <position position="84"/>
    </location>
    <ligand>
        <name>chlorophyll a</name>
        <dbReference type="ChEBI" id="CHEBI:58416"/>
        <label>3</label>
    </ligand>
</feature>
<organism evidence="8">
    <name type="scientific">Ostreococcus tauri</name>
    <name type="common">Marine green alga</name>
    <dbReference type="NCBI Taxonomy" id="70448"/>
    <lineage>
        <taxon>Eukaryota</taxon>
        <taxon>Viridiplantae</taxon>
        <taxon>Chlorophyta</taxon>
        <taxon>Mamiellophyceae</taxon>
        <taxon>Mamiellales</taxon>
        <taxon>Bathycoccaceae</taxon>
        <taxon>Ostreococcus</taxon>
    </lineage>
</organism>
<dbReference type="InterPro" id="IPR022796">
    <property type="entry name" value="Chloroa_b-bind"/>
</dbReference>
<keyword evidence="7" id="KW-0793">Thylakoid</keyword>
<keyword evidence="1 6" id="KW-0148">Chlorophyll</keyword>
<dbReference type="OMA" id="QHARWAM"/>
<feature type="binding site" evidence="6">
    <location>
        <position position="68"/>
    </location>
    <ligand>
        <name>chlorophyll a</name>
        <dbReference type="ChEBI" id="CHEBI:58416"/>
        <label>1</label>
    </ligand>
</feature>
<feature type="binding site" evidence="6">
    <location>
        <position position="198"/>
    </location>
    <ligand>
        <name>chlorophyll a</name>
        <dbReference type="ChEBI" id="CHEBI:58416"/>
        <label>1</label>
    </ligand>
</feature>
<comment type="subcellular location">
    <subcellularLocation>
        <location evidence="7">Plastid</location>
        <location evidence="7">Chloroplast thylakoid membrane</location>
    </subcellularLocation>
</comment>
<dbReference type="GO" id="GO:0009523">
    <property type="term" value="C:photosystem II"/>
    <property type="evidence" value="ECO:0007669"/>
    <property type="project" value="UniProtKB-KW"/>
</dbReference>
<dbReference type="GO" id="GO:0009765">
    <property type="term" value="P:photosynthesis, light harvesting"/>
    <property type="evidence" value="ECO:0007669"/>
    <property type="project" value="InterPro"/>
</dbReference>
<feature type="binding site" evidence="10">
    <location>
        <position position="227"/>
    </location>
    <ligand>
        <name>chlorophyll a</name>
        <dbReference type="ChEBI" id="CHEBI:58416"/>
        <label>7</label>
        <note>axial binding residue</note>
    </ligand>
    <ligandPart>
        <name>Mg</name>
        <dbReference type="ChEBI" id="CHEBI:25107"/>
    </ligandPart>
</feature>
<accession>A0A1Y5IGL6</accession>
<accession>A0A454XUD2</accession>
<evidence type="ECO:0000256" key="6">
    <source>
        <dbReference type="PIRSR" id="PIRSR601344-1"/>
    </source>
</evidence>
<feature type="binding site" evidence="10">
    <location>
        <position position="112"/>
    </location>
    <ligand>
        <name>all-trans-violaxanthin</name>
        <dbReference type="ChEBI" id="CHEBI:35288"/>
    </ligand>
</feature>
<feature type="binding site" evidence="10">
    <location>
        <position position="155"/>
    </location>
    <ligand>
        <name>chlorophyll b</name>
        <dbReference type="ChEBI" id="CHEBI:61721"/>
        <label>3</label>
        <note>axial binding residue</note>
    </ligand>
    <ligandPart>
        <name>Mg</name>
        <dbReference type="ChEBI" id="CHEBI:25107"/>
    </ligandPart>
</feature>
<evidence type="ECO:0000313" key="9">
    <source>
        <dbReference type="EMBL" id="OUS48709.1"/>
    </source>
</evidence>
<dbReference type="SUPFAM" id="SSF103511">
    <property type="entry name" value="Chlorophyll a-b binding protein"/>
    <property type="match status" value="1"/>
</dbReference>
<reference evidence="10" key="3">
    <citation type="journal article" date="2023" name="Elife">
        <title>The photosystem I supercomplex from a primordial green alga &lt;i&gt;Ostreococcus tauri&lt;/i&gt; harbors three light-harvesting complex trimers.</title>
        <authorList>
            <person name="Ishii A."/>
            <person name="Shan J."/>
            <person name="Sheng X."/>
            <person name="Kim E."/>
            <person name="Watanabe A."/>
            <person name="Yokono M."/>
            <person name="Noda C."/>
            <person name="Song C."/>
            <person name="Murata K."/>
            <person name="Liu Z."/>
            <person name="Minagawa J."/>
        </authorList>
    </citation>
    <scope>STRUCTURE BY ELECTRON MICROSCOPY (2.94 ANGSTROMS) IN COMPLEX WITH ALL-TRANS-VIOLAXANTHIN; CHLOROPHYLL A AND CHLOROPHYLL B</scope>
</reference>
<dbReference type="GO" id="GO:0009522">
    <property type="term" value="C:photosystem I"/>
    <property type="evidence" value="ECO:0007669"/>
    <property type="project" value="UniProtKB-KW"/>
</dbReference>
<feature type="binding site" evidence="10">
    <location>
        <position position="60"/>
    </location>
    <ligand>
        <name>chlorophyll a</name>
        <dbReference type="ChEBI" id="CHEBI:58416"/>
        <label>1</label>
    </ligand>
</feature>
<feature type="binding site" evidence="6">
    <location>
        <position position="84"/>
    </location>
    <ligand>
        <name>chlorophyll a</name>
        <dbReference type="ChEBI" id="CHEBI:58416"/>
        <label>1</label>
    </ligand>
</feature>
<keyword evidence="10" id="KW-0002">3D-structure</keyword>
<feature type="binding site" evidence="10">
    <location>
        <position position="84"/>
    </location>
    <ligand>
        <name>chlorophyll a</name>
        <dbReference type="ChEBI" id="CHEBI:58416"/>
        <label>2</label>
        <note>axial binding residue</note>
    </ligand>
    <ligandPart>
        <name>Mg</name>
        <dbReference type="ChEBI" id="CHEBI:25107"/>
    </ligandPart>
</feature>
<reference evidence="9" key="2">
    <citation type="submission" date="2017-04" db="EMBL/GenBank/DDBJ databases">
        <title>Population genomics of picophytoplankton unveils novel chromosome hypervariability.</title>
        <authorList>
            <consortium name="DOE Joint Genome Institute"/>
            <person name="Blanc-Mathieu R."/>
            <person name="Krasovec M."/>
            <person name="Hebrard M."/>
            <person name="Yau S."/>
            <person name="Desgranges E."/>
            <person name="Martin J."/>
            <person name="Schackwitz W."/>
            <person name="Kuo A."/>
            <person name="Salin G."/>
            <person name="Donnadieu C."/>
            <person name="Desdevises Y."/>
            <person name="Sanchez-Ferandin S."/>
            <person name="Moreau H."/>
            <person name="Rivals E."/>
            <person name="Grigoriev I.V."/>
            <person name="Grimsley N."/>
            <person name="Eyre-Walker A."/>
            <person name="Piganeau G."/>
        </authorList>
    </citation>
    <scope>NUCLEOTIDE SEQUENCE [LARGE SCALE GENOMIC DNA]</scope>
    <source>
        <strain evidence="9">RCC 1115</strain>
    </source>
</reference>
<evidence type="ECO:0000256" key="2">
    <source>
        <dbReference type="ARBA" id="ARBA00022528"/>
    </source>
</evidence>
<feature type="binding site" evidence="10">
    <location>
        <position position="195"/>
    </location>
    <ligand>
        <name>chlorophyll a</name>
        <dbReference type="ChEBI" id="CHEBI:58416"/>
        <label>5</label>
        <note>axial binding residue</note>
    </ligand>
    <ligandPart>
        <name>Mg</name>
        <dbReference type="ChEBI" id="CHEBI:25107"/>
    </ligandPart>
</feature>
<evidence type="ECO:0000256" key="1">
    <source>
        <dbReference type="ARBA" id="ARBA00022494"/>
    </source>
</evidence>
<evidence type="ECO:0000256" key="5">
    <source>
        <dbReference type="ARBA" id="ARBA00022991"/>
    </source>
</evidence>
<accession>Q3B9U6</accession>
<feature type="binding site" evidence="10">
    <location>
        <position position="65"/>
    </location>
    <ligand>
        <name>all-trans-violaxanthin</name>
        <dbReference type="ChEBI" id="CHEBI:35288"/>
    </ligand>
</feature>
<protein>
    <recommendedName>
        <fullName evidence="7">Chlorophyll a-b binding protein, chloroplastic</fullName>
    </recommendedName>
</protein>
<feature type="binding site" evidence="6">
    <location>
        <position position="194"/>
    </location>
    <ligand>
        <name>chlorophyll a</name>
        <dbReference type="ChEBI" id="CHEBI:58416"/>
        <label>1</label>
    </ligand>
</feature>
<feature type="binding site" evidence="6">
    <location>
        <position position="81"/>
    </location>
    <ligand>
        <name>chlorophyll a</name>
        <dbReference type="ChEBI" id="CHEBI:58416"/>
        <label>1</label>
    </ligand>
</feature>
<dbReference type="EMDB" id="EMD-33737"/>
<feature type="binding site" evidence="10">
    <location>
        <position position="136"/>
    </location>
    <ligand>
        <name>chlorophyll a</name>
        <dbReference type="ChEBI" id="CHEBI:58416"/>
        <label>4</label>
        <note>axial binding residue</note>
    </ligand>
    <ligandPart>
        <name>Mg</name>
        <dbReference type="ChEBI" id="CHEBI:25107"/>
    </ligandPart>
</feature>
<evidence type="ECO:0000313" key="8">
    <source>
        <dbReference type="EMBL" id="AAY27545.1"/>
    </source>
</evidence>
<dbReference type="PANTHER" id="PTHR21649">
    <property type="entry name" value="CHLOROPHYLL A/B BINDING PROTEIN"/>
    <property type="match status" value="1"/>
</dbReference>
<feature type="binding site" evidence="10">
    <location>
        <position position="81"/>
    </location>
    <ligand>
        <name>chlorophyll a</name>
        <dbReference type="ChEBI" id="CHEBI:58416"/>
        <label>1</label>
        <note>axial binding residue</note>
    </ligand>
    <ligandPart>
        <name>Mg</name>
        <dbReference type="ChEBI" id="CHEBI:25107"/>
    </ligandPart>
</feature>
<feature type="binding site" evidence="10">
    <location>
        <position position="141"/>
    </location>
    <ligand>
        <name>chlorophyll b</name>
        <dbReference type="ChEBI" id="CHEBI:61721"/>
        <label>2</label>
    </ligand>
</feature>
<proteinExistence type="evidence at protein level"/>
<dbReference type="InterPro" id="IPR001344">
    <property type="entry name" value="Chloro_AB-bd_pln"/>
</dbReference>
<reference evidence="8" key="1">
    <citation type="journal article" date="2005" name="Mol. Biol. Evol.">
        <title>New insights into the nature and phylogeny of prasinophyte antenna proteins: Ostreococcus tauri, a case study.</title>
        <authorList>
            <person name="Six C."/>
            <person name="Worden A.Z."/>
            <person name="Rodriguez F."/>
            <person name="Moreau H."/>
            <person name="Partensky F."/>
        </authorList>
    </citation>
    <scope>NUCLEOTIDE SEQUENCE</scope>
</reference>